<reference evidence="2 3" key="1">
    <citation type="submission" date="2018-05" db="EMBL/GenBank/DDBJ databases">
        <title>Streptomyces venezuelae.</title>
        <authorList>
            <person name="Kim W."/>
            <person name="Lee N."/>
            <person name="Cho B.-K."/>
        </authorList>
    </citation>
    <scope>NUCLEOTIDE SEQUENCE [LARGE SCALE GENOMIC DNA]</scope>
    <source>
        <strain evidence="2 3">ATCC 14583</strain>
    </source>
</reference>
<protein>
    <submittedName>
        <fullName evidence="2">Uncharacterized protein</fullName>
    </submittedName>
</protein>
<name>A0A5P2B5K3_STRVZ</name>
<feature type="region of interest" description="Disordered" evidence="1">
    <location>
        <begin position="62"/>
        <end position="100"/>
    </location>
</feature>
<feature type="compositionally biased region" description="Gly residues" evidence="1">
    <location>
        <begin position="78"/>
        <end position="89"/>
    </location>
</feature>
<gene>
    <name evidence="2" type="ORF">DEJ47_02975</name>
</gene>
<proteinExistence type="predicted"/>
<dbReference type="AlphaFoldDB" id="A0A5P2B5K3"/>
<feature type="region of interest" description="Disordered" evidence="1">
    <location>
        <begin position="1"/>
        <end position="49"/>
    </location>
</feature>
<accession>A0A5P2B5K3</accession>
<evidence type="ECO:0000313" key="2">
    <source>
        <dbReference type="EMBL" id="QES25556.1"/>
    </source>
</evidence>
<feature type="compositionally biased region" description="Acidic residues" evidence="1">
    <location>
        <begin position="9"/>
        <end position="19"/>
    </location>
</feature>
<sequence length="100" mass="9293">MSTGGADDAAGEGADEGDGGDVPVPPSSGHCHEIGSSPGPGGSGSGVPSSIRLYALVSATAPAASAEHASASRPPGAAPGGDTGGGGGRAALNSLCRWRI</sequence>
<evidence type="ECO:0000313" key="3">
    <source>
        <dbReference type="Proteomes" id="UP000323046"/>
    </source>
</evidence>
<dbReference type="EMBL" id="CP029193">
    <property type="protein sequence ID" value="QES25556.1"/>
    <property type="molecule type" value="Genomic_DNA"/>
</dbReference>
<keyword evidence="3" id="KW-1185">Reference proteome</keyword>
<evidence type="ECO:0000256" key="1">
    <source>
        <dbReference type="SAM" id="MobiDB-lite"/>
    </source>
</evidence>
<dbReference type="Proteomes" id="UP000323046">
    <property type="component" value="Chromosome"/>
</dbReference>
<feature type="compositionally biased region" description="Low complexity" evidence="1">
    <location>
        <begin position="62"/>
        <end position="75"/>
    </location>
</feature>
<organism evidence="2 3">
    <name type="scientific">Streptomyces venezuelae</name>
    <dbReference type="NCBI Taxonomy" id="54571"/>
    <lineage>
        <taxon>Bacteria</taxon>
        <taxon>Bacillati</taxon>
        <taxon>Actinomycetota</taxon>
        <taxon>Actinomycetes</taxon>
        <taxon>Kitasatosporales</taxon>
        <taxon>Streptomycetaceae</taxon>
        <taxon>Streptomyces</taxon>
    </lineage>
</organism>